<reference evidence="1" key="1">
    <citation type="journal article" date="2022" name="bioRxiv">
        <title>Sequencing and chromosome-scale assembly of the giantPleurodeles waltlgenome.</title>
        <authorList>
            <person name="Brown T."/>
            <person name="Elewa A."/>
            <person name="Iarovenko S."/>
            <person name="Subramanian E."/>
            <person name="Araus A.J."/>
            <person name="Petzold A."/>
            <person name="Susuki M."/>
            <person name="Suzuki K.-i.T."/>
            <person name="Hayashi T."/>
            <person name="Toyoda A."/>
            <person name="Oliveira C."/>
            <person name="Osipova E."/>
            <person name="Leigh N.D."/>
            <person name="Simon A."/>
            <person name="Yun M.H."/>
        </authorList>
    </citation>
    <scope>NUCLEOTIDE SEQUENCE</scope>
    <source>
        <strain evidence="1">20211129_DDA</strain>
        <tissue evidence="1">Liver</tissue>
    </source>
</reference>
<protein>
    <submittedName>
        <fullName evidence="1">Uncharacterized protein</fullName>
    </submittedName>
</protein>
<gene>
    <name evidence="1" type="ORF">NDU88_005976</name>
</gene>
<evidence type="ECO:0000313" key="2">
    <source>
        <dbReference type="Proteomes" id="UP001066276"/>
    </source>
</evidence>
<evidence type="ECO:0000313" key="1">
    <source>
        <dbReference type="EMBL" id="KAJ1189226.1"/>
    </source>
</evidence>
<proteinExistence type="predicted"/>
<accession>A0AAV7UKI9</accession>
<dbReference type="Proteomes" id="UP001066276">
    <property type="component" value="Chromosome 3_1"/>
</dbReference>
<dbReference type="AlphaFoldDB" id="A0AAV7UKI9"/>
<sequence>MVRMAVPDCQKPQRSQSVDWFTVRCPHHPDRQVRQPFSPLLLLTTTPLHDPVDMPPSSYDSRKSSWEVLHTSQLSWLLRPPGKALSSVALNTSCEHVFEQRLSHQLADGVLDRGWVAE</sequence>
<dbReference type="EMBL" id="JANPWB010000005">
    <property type="protein sequence ID" value="KAJ1189226.1"/>
    <property type="molecule type" value="Genomic_DNA"/>
</dbReference>
<organism evidence="1 2">
    <name type="scientific">Pleurodeles waltl</name>
    <name type="common">Iberian ribbed newt</name>
    <dbReference type="NCBI Taxonomy" id="8319"/>
    <lineage>
        <taxon>Eukaryota</taxon>
        <taxon>Metazoa</taxon>
        <taxon>Chordata</taxon>
        <taxon>Craniata</taxon>
        <taxon>Vertebrata</taxon>
        <taxon>Euteleostomi</taxon>
        <taxon>Amphibia</taxon>
        <taxon>Batrachia</taxon>
        <taxon>Caudata</taxon>
        <taxon>Salamandroidea</taxon>
        <taxon>Salamandridae</taxon>
        <taxon>Pleurodelinae</taxon>
        <taxon>Pleurodeles</taxon>
    </lineage>
</organism>
<name>A0AAV7UKI9_PLEWA</name>
<keyword evidence="2" id="KW-1185">Reference proteome</keyword>
<comment type="caution">
    <text evidence="1">The sequence shown here is derived from an EMBL/GenBank/DDBJ whole genome shotgun (WGS) entry which is preliminary data.</text>
</comment>